<dbReference type="InterPro" id="IPR052024">
    <property type="entry name" value="Methanogen_methyltrans"/>
</dbReference>
<dbReference type="Proteomes" id="UP000050326">
    <property type="component" value="Unassembled WGS sequence"/>
</dbReference>
<protein>
    <submittedName>
        <fullName evidence="2">Uroporphyrinogen decarboxylase (URO-D)</fullName>
    </submittedName>
</protein>
<dbReference type="EMBL" id="LKET01000068">
    <property type="protein sequence ID" value="KPU42506.1"/>
    <property type="molecule type" value="Genomic_DNA"/>
</dbReference>
<evidence type="ECO:0000259" key="1">
    <source>
        <dbReference type="Pfam" id="PF01208"/>
    </source>
</evidence>
<proteinExistence type="predicted"/>
<dbReference type="AlphaFoldDB" id="A0A0P8YS78"/>
<dbReference type="PANTHER" id="PTHR47099:SF1">
    <property type="entry name" value="METHYLCOBAMIDE:COM METHYLTRANSFERASE MTBA"/>
    <property type="match status" value="1"/>
</dbReference>
<dbReference type="InterPro" id="IPR038071">
    <property type="entry name" value="UROD/MetE-like_sf"/>
</dbReference>
<reference evidence="2 3" key="1">
    <citation type="submission" date="2015-09" db="EMBL/GenBank/DDBJ databases">
        <title>Genome sequence of Oxobacter pfennigii DSM 3222.</title>
        <authorList>
            <person name="Poehlein A."/>
            <person name="Bengelsdorf F.R."/>
            <person name="Schiel-Bengelsdorf B."/>
            <person name="Duerre P."/>
            <person name="Daniel R."/>
        </authorList>
    </citation>
    <scope>NUCLEOTIDE SEQUENCE [LARGE SCALE GENOMIC DNA]</scope>
    <source>
        <strain evidence="2 3">DSM 3222</strain>
    </source>
</reference>
<dbReference type="GO" id="GO:0004853">
    <property type="term" value="F:uroporphyrinogen decarboxylase activity"/>
    <property type="evidence" value="ECO:0007669"/>
    <property type="project" value="InterPro"/>
</dbReference>
<feature type="domain" description="Uroporphyrinogen decarboxylase (URO-D)" evidence="1">
    <location>
        <begin position="183"/>
        <end position="385"/>
    </location>
</feature>
<comment type="caution">
    <text evidence="2">The sequence shown here is derived from an EMBL/GenBank/DDBJ whole genome shotgun (WGS) entry which is preliminary data.</text>
</comment>
<dbReference type="Gene3D" id="3.20.20.210">
    <property type="match status" value="1"/>
</dbReference>
<evidence type="ECO:0000313" key="2">
    <source>
        <dbReference type="EMBL" id="KPU42506.1"/>
    </source>
</evidence>
<dbReference type="InterPro" id="IPR000257">
    <property type="entry name" value="Uroporphyrinogen_deCOase"/>
</dbReference>
<dbReference type="SUPFAM" id="SSF51726">
    <property type="entry name" value="UROD/MetE-like"/>
    <property type="match status" value="1"/>
</dbReference>
<dbReference type="STRING" id="36849.OXPF_42910"/>
<keyword evidence="3" id="KW-1185">Reference proteome</keyword>
<dbReference type="Pfam" id="PF01208">
    <property type="entry name" value="URO-D"/>
    <property type="match status" value="1"/>
</dbReference>
<gene>
    <name evidence="2" type="ORF">OXPF_42910</name>
</gene>
<evidence type="ECO:0000313" key="3">
    <source>
        <dbReference type="Proteomes" id="UP000050326"/>
    </source>
</evidence>
<dbReference type="RefSeq" id="WP_054877210.1">
    <property type="nucleotide sequence ID" value="NZ_LKET01000068.1"/>
</dbReference>
<name>A0A0P8YS78_9CLOT</name>
<sequence>MNVNELREARKKDIAATIEFKEPTRVPVGIEVITWPIAYAGYKTEDVIQDPDLMVEAYTKVFDNLYLDCTTMLNGINMPIAAIKALGSDGYVVSKDGVTIQHVQNTVMREDEYPKLINDTRNFMLNELPLRKFKKLTGSDEEAYAALKESIRLFNIQSKGNAKIAETIDKKYGVPNITGPGGQSPPLDVLFDVVRGFKETIADLRRRPKEVEAALEALYEFGKPANTEEVVAKNQPFPFAMTALHTTPFINKKQMDEYWWPYMKKIVQRVVDAGGKFYIKGEGNTSVIYDYMKEFPKGTFVLHLGEEDDVYEAYEKIGDLSVICAGLSPVQMKYLSKEKCLDEAKRIVDTLAPGGGFIWMPNRPLLCADDVNVDNLFTVYSFVHEYGKY</sequence>
<dbReference type="PANTHER" id="PTHR47099">
    <property type="entry name" value="METHYLCOBAMIDE:COM METHYLTRANSFERASE MTBA"/>
    <property type="match status" value="1"/>
</dbReference>
<dbReference type="OrthoDB" id="9813603at2"/>
<accession>A0A0P8YS78</accession>
<organism evidence="2 3">
    <name type="scientific">Oxobacter pfennigii</name>
    <dbReference type="NCBI Taxonomy" id="36849"/>
    <lineage>
        <taxon>Bacteria</taxon>
        <taxon>Bacillati</taxon>
        <taxon>Bacillota</taxon>
        <taxon>Clostridia</taxon>
        <taxon>Eubacteriales</taxon>
        <taxon>Clostridiaceae</taxon>
        <taxon>Oxobacter</taxon>
    </lineage>
</organism>
<dbReference type="GO" id="GO:0006779">
    <property type="term" value="P:porphyrin-containing compound biosynthetic process"/>
    <property type="evidence" value="ECO:0007669"/>
    <property type="project" value="InterPro"/>
</dbReference>